<sequence length="66" mass="7616">MRWRPSLLGPSSRLLQTAFTSVPNRFVTPVTDSCGHLGTRSVVAFLQLELFRVYDYFLHQGKLTRF</sequence>
<dbReference type="EMBL" id="NHOG01000039">
    <property type="protein sequence ID" value="OVZ75512.1"/>
    <property type="molecule type" value="Genomic_DNA"/>
</dbReference>
<name>A0AB73NQZ3_YERKR</name>
<dbReference type="AlphaFoldDB" id="A0AB73NQZ3"/>
<keyword evidence="2" id="KW-1185">Reference proteome</keyword>
<evidence type="ECO:0000313" key="2">
    <source>
        <dbReference type="Proteomes" id="UP000195840"/>
    </source>
</evidence>
<dbReference type="Proteomes" id="UP000195840">
    <property type="component" value="Unassembled WGS sequence"/>
</dbReference>
<evidence type="ECO:0008006" key="3">
    <source>
        <dbReference type="Google" id="ProtNLM"/>
    </source>
</evidence>
<reference evidence="1 2" key="1">
    <citation type="submission" date="2017-05" db="EMBL/GenBank/DDBJ databases">
        <title>Whole genome sequencing of Yersinia kristensenii.</title>
        <authorList>
            <person name="Campioni F."/>
        </authorList>
    </citation>
    <scope>NUCLEOTIDE SEQUENCE [LARGE SCALE GENOMIC DNA]</scope>
    <source>
        <strain evidence="1 2">CFSAN060538</strain>
    </source>
</reference>
<proteinExistence type="predicted"/>
<accession>A0AB73NQZ3</accession>
<gene>
    <name evidence="1" type="ORF">CBW52_22350</name>
</gene>
<protein>
    <recommendedName>
        <fullName evidence="3">Secreted protein</fullName>
    </recommendedName>
</protein>
<comment type="caution">
    <text evidence="1">The sequence shown here is derived from an EMBL/GenBank/DDBJ whole genome shotgun (WGS) entry which is preliminary data.</text>
</comment>
<organism evidence="1 2">
    <name type="scientific">Yersinia kristensenii</name>
    <dbReference type="NCBI Taxonomy" id="28152"/>
    <lineage>
        <taxon>Bacteria</taxon>
        <taxon>Pseudomonadati</taxon>
        <taxon>Pseudomonadota</taxon>
        <taxon>Gammaproteobacteria</taxon>
        <taxon>Enterobacterales</taxon>
        <taxon>Yersiniaceae</taxon>
        <taxon>Yersinia</taxon>
    </lineage>
</organism>
<evidence type="ECO:0000313" key="1">
    <source>
        <dbReference type="EMBL" id="OVZ75512.1"/>
    </source>
</evidence>